<accession>A0ABV3V415</accession>
<feature type="transmembrane region" description="Helical" evidence="1">
    <location>
        <begin position="19"/>
        <end position="41"/>
    </location>
</feature>
<keyword evidence="1" id="KW-0472">Membrane</keyword>
<reference evidence="2 3" key="1">
    <citation type="journal article" date="2024" name="Fungal Genet. Biol.">
        <title>The porcine skin microbiome exhibits broad fungal antagonism.</title>
        <authorList>
            <person name="De La Cruz K.F."/>
            <person name="Townsend E.C."/>
            <person name="Alex Cheong J.Z."/>
            <person name="Salamzade R."/>
            <person name="Liu A."/>
            <person name="Sandstrom S."/>
            <person name="Davila E."/>
            <person name="Huang L."/>
            <person name="Xu K.H."/>
            <person name="Wu S.Y."/>
            <person name="Meudt J.J."/>
            <person name="Shanmuganayagam D."/>
            <person name="Gibson A.L.F."/>
            <person name="Kalan L.R."/>
        </authorList>
    </citation>
    <scope>NUCLEOTIDE SEQUENCE [LARGE SCALE GENOMIC DNA]</scope>
    <source>
        <strain evidence="2 3">LK2625</strain>
    </source>
</reference>
<evidence type="ECO:0000313" key="2">
    <source>
        <dbReference type="EMBL" id="MEX3595446.1"/>
    </source>
</evidence>
<organism evidence="2 3">
    <name type="scientific">Kocuria carniphila</name>
    <dbReference type="NCBI Taxonomy" id="262208"/>
    <lineage>
        <taxon>Bacteria</taxon>
        <taxon>Bacillati</taxon>
        <taxon>Actinomycetota</taxon>
        <taxon>Actinomycetes</taxon>
        <taxon>Micrococcales</taxon>
        <taxon>Micrococcaceae</taxon>
        <taxon>Kocuria</taxon>
    </lineage>
</organism>
<feature type="transmembrane region" description="Helical" evidence="1">
    <location>
        <begin position="164"/>
        <end position="187"/>
    </location>
</feature>
<keyword evidence="1" id="KW-1133">Transmembrane helix</keyword>
<keyword evidence="1" id="KW-0812">Transmembrane</keyword>
<gene>
    <name evidence="2" type="ORF">VVR66_12045</name>
</gene>
<evidence type="ECO:0000313" key="3">
    <source>
        <dbReference type="Proteomes" id="UP001558481"/>
    </source>
</evidence>
<feature type="transmembrane region" description="Helical" evidence="1">
    <location>
        <begin position="134"/>
        <end position="152"/>
    </location>
</feature>
<feature type="transmembrane region" description="Helical" evidence="1">
    <location>
        <begin position="61"/>
        <end position="81"/>
    </location>
</feature>
<proteinExistence type="predicted"/>
<dbReference type="Proteomes" id="UP001558481">
    <property type="component" value="Unassembled WGS sequence"/>
</dbReference>
<evidence type="ECO:0000256" key="1">
    <source>
        <dbReference type="SAM" id="Phobius"/>
    </source>
</evidence>
<dbReference type="RefSeq" id="WP_095798434.1">
    <property type="nucleotide sequence ID" value="NZ_CAUREL010000027.1"/>
</dbReference>
<feature type="transmembrane region" description="Helical" evidence="1">
    <location>
        <begin position="93"/>
        <end position="122"/>
    </location>
</feature>
<evidence type="ECO:0008006" key="4">
    <source>
        <dbReference type="Google" id="ProtNLM"/>
    </source>
</evidence>
<sequence length="195" mass="20244">MGPVSIAALKPLAPPATPFIKVIGILIALWCAAFAVINIWFESSDYFAQGPHAADAAALSVVNWYVVAVKVLGIAVALLAIRQPRSARTATLVGMTLWAAFATIGIYVVGSLVQIITMLVGIMGDPSKLTLGSVGYVLAFSAAGTGFGILAVSYKRRTSLRTFAVVLGILGAPLMLGSILVFLPALLRMAGLLSS</sequence>
<protein>
    <recommendedName>
        <fullName evidence="4">DUF4386 family protein</fullName>
    </recommendedName>
</protein>
<dbReference type="EMBL" id="JAYWLU010000013">
    <property type="protein sequence ID" value="MEX3595446.1"/>
    <property type="molecule type" value="Genomic_DNA"/>
</dbReference>
<comment type="caution">
    <text evidence="2">The sequence shown here is derived from an EMBL/GenBank/DDBJ whole genome shotgun (WGS) entry which is preliminary data.</text>
</comment>
<keyword evidence="3" id="KW-1185">Reference proteome</keyword>
<name>A0ABV3V415_9MICC</name>